<keyword evidence="6" id="KW-1185">Reference proteome</keyword>
<gene>
    <name evidence="5" type="ORF">ACFQPF_08275</name>
</gene>
<keyword evidence="1" id="KW-1277">Toxin-antitoxin system</keyword>
<dbReference type="PANTHER" id="PTHR33397:SF3">
    <property type="entry name" value="MRNA NUCLEASE HEPT"/>
    <property type="match status" value="1"/>
</dbReference>
<dbReference type="Proteomes" id="UP001596549">
    <property type="component" value="Unassembled WGS sequence"/>
</dbReference>
<name>A0ABW2NQF8_9BACL</name>
<dbReference type="InterPro" id="IPR008201">
    <property type="entry name" value="HepT-like"/>
</dbReference>
<dbReference type="InterPro" id="IPR052379">
    <property type="entry name" value="Type_VII_TA_RNase"/>
</dbReference>
<comment type="similarity">
    <text evidence="4">Belongs to the HepT RNase toxin family.</text>
</comment>
<evidence type="ECO:0000256" key="4">
    <source>
        <dbReference type="ARBA" id="ARBA00024207"/>
    </source>
</evidence>
<evidence type="ECO:0000256" key="2">
    <source>
        <dbReference type="ARBA" id="ARBA00022722"/>
    </source>
</evidence>
<evidence type="ECO:0000256" key="3">
    <source>
        <dbReference type="ARBA" id="ARBA00022801"/>
    </source>
</evidence>
<organism evidence="5 6">
    <name type="scientific">Fictibacillus iocasae</name>
    <dbReference type="NCBI Taxonomy" id="2715437"/>
    <lineage>
        <taxon>Bacteria</taxon>
        <taxon>Bacillati</taxon>
        <taxon>Bacillota</taxon>
        <taxon>Bacilli</taxon>
        <taxon>Bacillales</taxon>
        <taxon>Fictibacillaceae</taxon>
        <taxon>Fictibacillus</taxon>
    </lineage>
</organism>
<dbReference type="InterPro" id="IPR037038">
    <property type="entry name" value="HepT-like_sf"/>
</dbReference>
<dbReference type="PANTHER" id="PTHR33397">
    <property type="entry name" value="UPF0331 PROTEIN YUTE"/>
    <property type="match status" value="1"/>
</dbReference>
<keyword evidence="2" id="KW-0540">Nuclease</keyword>
<dbReference type="NCBIfam" id="NF047751">
    <property type="entry name" value="HepT_toxin"/>
    <property type="match status" value="1"/>
</dbReference>
<protein>
    <submittedName>
        <fullName evidence="5">DUF86 domain-containing protein</fullName>
    </submittedName>
</protein>
<dbReference type="Pfam" id="PF01934">
    <property type="entry name" value="HepT-like"/>
    <property type="match status" value="1"/>
</dbReference>
<proteinExistence type="inferred from homology"/>
<keyword evidence="3" id="KW-0378">Hydrolase</keyword>
<evidence type="ECO:0000313" key="6">
    <source>
        <dbReference type="Proteomes" id="UP001596549"/>
    </source>
</evidence>
<reference evidence="6" key="1">
    <citation type="journal article" date="2019" name="Int. J. Syst. Evol. Microbiol.">
        <title>The Global Catalogue of Microorganisms (GCM) 10K type strain sequencing project: providing services to taxonomists for standard genome sequencing and annotation.</title>
        <authorList>
            <consortium name="The Broad Institute Genomics Platform"/>
            <consortium name="The Broad Institute Genome Sequencing Center for Infectious Disease"/>
            <person name="Wu L."/>
            <person name="Ma J."/>
        </authorList>
    </citation>
    <scope>NUCLEOTIDE SEQUENCE [LARGE SCALE GENOMIC DNA]</scope>
    <source>
        <strain evidence="6">NBRC 106396</strain>
    </source>
</reference>
<dbReference type="RefSeq" id="WP_379748451.1">
    <property type="nucleotide sequence ID" value="NZ_JBHTCP010000013.1"/>
</dbReference>
<dbReference type="Gene3D" id="1.20.120.580">
    <property type="entry name" value="bsu32300-like"/>
    <property type="match status" value="1"/>
</dbReference>
<dbReference type="SUPFAM" id="SSF81593">
    <property type="entry name" value="Nucleotidyltransferase substrate binding subunit/domain"/>
    <property type="match status" value="1"/>
</dbReference>
<comment type="caution">
    <text evidence="5">The sequence shown here is derived from an EMBL/GenBank/DDBJ whole genome shotgun (WGS) entry which is preliminary data.</text>
</comment>
<accession>A0ABW2NQF8</accession>
<sequence>MNNDVIMNKISIIERCLSRINEVYDNNPLNLKDYTKQDSLILNIQRACEASIDLAMHLVSEKKLGLPQSSRDAFDLLESKGIIDTVLSQRLKAMVGFRNIAVHDYQAVNVDILQQIIEKHLIDFKDFTKAILNYQT</sequence>
<evidence type="ECO:0000256" key="1">
    <source>
        <dbReference type="ARBA" id="ARBA00022649"/>
    </source>
</evidence>
<dbReference type="EMBL" id="JBHTCP010000013">
    <property type="protein sequence ID" value="MFC7371670.1"/>
    <property type="molecule type" value="Genomic_DNA"/>
</dbReference>
<evidence type="ECO:0000313" key="5">
    <source>
        <dbReference type="EMBL" id="MFC7371670.1"/>
    </source>
</evidence>